<dbReference type="Proteomes" id="UP000044602">
    <property type="component" value="Unassembled WGS sequence"/>
</dbReference>
<accession>A0A0G4M6T1</accession>
<dbReference type="Gene3D" id="3.40.50.720">
    <property type="entry name" value="NAD(P)-binding Rossmann-like Domain"/>
    <property type="match status" value="1"/>
</dbReference>
<gene>
    <name evidence="1" type="ORF">BN1708_015714</name>
</gene>
<dbReference type="AlphaFoldDB" id="A0A0G4M6T1"/>
<dbReference type="Gene3D" id="3.90.25.10">
    <property type="entry name" value="UDP-galactose 4-epimerase, domain 1"/>
    <property type="match status" value="1"/>
</dbReference>
<sequence length="130" mass="14663">MVVATTSIVSHARLTPGASVQKEAFLDHIQRVHLPYTVIDVGWWYQISLPRLPSGRLDRNLFLYNTAIGGDGNVPSVRTDSRDIGAYVGRIITDPRTLNQKVFAYTDLRTQNELWDTVSKLSGETIEKKY</sequence>
<evidence type="ECO:0000313" key="2">
    <source>
        <dbReference type="Proteomes" id="UP000044602"/>
    </source>
</evidence>
<keyword evidence="2" id="KW-1185">Reference proteome</keyword>
<name>A0A0G4M6T1_VERLO</name>
<proteinExistence type="predicted"/>
<dbReference type="InterPro" id="IPR036291">
    <property type="entry name" value="NAD(P)-bd_dom_sf"/>
</dbReference>
<feature type="non-terminal residue" evidence="1">
    <location>
        <position position="130"/>
    </location>
</feature>
<evidence type="ECO:0000313" key="1">
    <source>
        <dbReference type="EMBL" id="CRK29892.1"/>
    </source>
</evidence>
<dbReference type="SUPFAM" id="SSF51735">
    <property type="entry name" value="NAD(P)-binding Rossmann-fold domains"/>
    <property type="match status" value="1"/>
</dbReference>
<organism evidence="1 2">
    <name type="scientific">Verticillium longisporum</name>
    <name type="common">Verticillium dahliae var. longisporum</name>
    <dbReference type="NCBI Taxonomy" id="100787"/>
    <lineage>
        <taxon>Eukaryota</taxon>
        <taxon>Fungi</taxon>
        <taxon>Dikarya</taxon>
        <taxon>Ascomycota</taxon>
        <taxon>Pezizomycotina</taxon>
        <taxon>Sordariomycetes</taxon>
        <taxon>Hypocreomycetidae</taxon>
        <taxon>Glomerellales</taxon>
        <taxon>Plectosphaerellaceae</taxon>
        <taxon>Verticillium</taxon>
    </lineage>
</organism>
<reference evidence="1 2" key="1">
    <citation type="submission" date="2015-05" db="EMBL/GenBank/DDBJ databases">
        <authorList>
            <person name="Wang D.B."/>
            <person name="Wang M."/>
        </authorList>
    </citation>
    <scope>NUCLEOTIDE SEQUENCE [LARGE SCALE GENOMIC DNA]</scope>
    <source>
        <strain evidence="1">VL1</strain>
    </source>
</reference>
<protein>
    <submittedName>
        <fullName evidence="1">Uncharacterized protein</fullName>
    </submittedName>
</protein>
<dbReference type="STRING" id="100787.A0A0G4M6T1"/>
<dbReference type="EMBL" id="CVQH01021295">
    <property type="protein sequence ID" value="CRK29892.1"/>
    <property type="molecule type" value="Genomic_DNA"/>
</dbReference>